<feature type="transmembrane region" description="Helical" evidence="6">
    <location>
        <begin position="82"/>
        <end position="103"/>
    </location>
</feature>
<dbReference type="GO" id="GO:0016020">
    <property type="term" value="C:membrane"/>
    <property type="evidence" value="ECO:0007669"/>
    <property type="project" value="UniProtKB-SubCell"/>
</dbReference>
<evidence type="ECO:0000256" key="3">
    <source>
        <dbReference type="ARBA" id="ARBA00022692"/>
    </source>
</evidence>
<accession>A0A8T2SFC5</accession>
<evidence type="ECO:0000256" key="4">
    <source>
        <dbReference type="ARBA" id="ARBA00022989"/>
    </source>
</evidence>
<dbReference type="OrthoDB" id="1728340at2759"/>
<keyword evidence="5 6" id="KW-0472">Membrane</keyword>
<dbReference type="SUPFAM" id="SSF103481">
    <property type="entry name" value="Multidrug resistance efflux transporter EmrE"/>
    <property type="match status" value="1"/>
</dbReference>
<comment type="similarity">
    <text evidence="2">Belongs to the drug/metabolite transporter (DMT) superfamily. Plant drug/metabolite exporter (P-DME) (TC 2.A.7.4) family.</text>
</comment>
<feature type="transmembrane region" description="Helical" evidence="6">
    <location>
        <begin position="267"/>
        <end position="287"/>
    </location>
</feature>
<evidence type="ECO:0000259" key="7">
    <source>
        <dbReference type="Pfam" id="PF00892"/>
    </source>
</evidence>
<feature type="transmembrane region" description="Helical" evidence="6">
    <location>
        <begin position="130"/>
        <end position="148"/>
    </location>
</feature>
<feature type="transmembrane region" description="Helical" evidence="6">
    <location>
        <begin position="299"/>
        <end position="318"/>
    </location>
</feature>
<dbReference type="InterPro" id="IPR037185">
    <property type="entry name" value="EmrE-like"/>
</dbReference>
<dbReference type="Pfam" id="PF00892">
    <property type="entry name" value="EamA"/>
    <property type="match status" value="1"/>
</dbReference>
<keyword evidence="3 6" id="KW-0812">Transmembrane</keyword>
<proteinExistence type="inferred from homology"/>
<comment type="caution">
    <text evidence="8">The sequence shown here is derived from an EMBL/GenBank/DDBJ whole genome shotgun (WGS) entry which is preliminary data.</text>
</comment>
<feature type="transmembrane region" description="Helical" evidence="6">
    <location>
        <begin position="199"/>
        <end position="215"/>
    </location>
</feature>
<feature type="transmembrane region" description="Helical" evidence="6">
    <location>
        <begin position="363"/>
        <end position="382"/>
    </location>
</feature>
<keyword evidence="9" id="KW-1185">Reference proteome</keyword>
<feature type="transmembrane region" description="Helical" evidence="6">
    <location>
        <begin position="388"/>
        <end position="407"/>
    </location>
</feature>
<dbReference type="PANTHER" id="PTHR31218">
    <property type="entry name" value="WAT1-RELATED PROTEIN"/>
    <property type="match status" value="1"/>
</dbReference>
<keyword evidence="4 6" id="KW-1133">Transmembrane helix</keyword>
<reference evidence="8" key="1">
    <citation type="submission" date="2021-08" db="EMBL/GenBank/DDBJ databases">
        <title>WGS assembly of Ceratopteris richardii.</title>
        <authorList>
            <person name="Marchant D.B."/>
            <person name="Chen G."/>
            <person name="Jenkins J."/>
            <person name="Shu S."/>
            <person name="Leebens-Mack J."/>
            <person name="Grimwood J."/>
            <person name="Schmutz J."/>
            <person name="Soltis P."/>
            <person name="Soltis D."/>
            <person name="Chen Z.-H."/>
        </authorList>
    </citation>
    <scope>NUCLEOTIDE SEQUENCE</scope>
    <source>
        <strain evidence="8">Whitten #5841</strain>
        <tissue evidence="8">Leaf</tissue>
    </source>
</reference>
<gene>
    <name evidence="8" type="ORF">KP509_21G090100</name>
</gene>
<feature type="transmembrane region" description="Helical" evidence="6">
    <location>
        <begin position="14"/>
        <end position="36"/>
    </location>
</feature>
<feature type="transmembrane region" description="Helical" evidence="6">
    <location>
        <begin position="160"/>
        <end position="178"/>
    </location>
</feature>
<dbReference type="Proteomes" id="UP000825935">
    <property type="component" value="Chromosome 21"/>
</dbReference>
<comment type="subcellular location">
    <subcellularLocation>
        <location evidence="1">Membrane</location>
        <topology evidence="1">Multi-pass membrane protein</topology>
    </subcellularLocation>
</comment>
<evidence type="ECO:0000256" key="5">
    <source>
        <dbReference type="ARBA" id="ARBA00023136"/>
    </source>
</evidence>
<feature type="transmembrane region" description="Helical" evidence="6">
    <location>
        <begin position="48"/>
        <end position="70"/>
    </location>
</feature>
<dbReference type="GO" id="GO:0022857">
    <property type="term" value="F:transmembrane transporter activity"/>
    <property type="evidence" value="ECO:0007669"/>
    <property type="project" value="InterPro"/>
</dbReference>
<organism evidence="8 9">
    <name type="scientific">Ceratopteris richardii</name>
    <name type="common">Triangle waterfern</name>
    <dbReference type="NCBI Taxonomy" id="49495"/>
    <lineage>
        <taxon>Eukaryota</taxon>
        <taxon>Viridiplantae</taxon>
        <taxon>Streptophyta</taxon>
        <taxon>Embryophyta</taxon>
        <taxon>Tracheophyta</taxon>
        <taxon>Polypodiopsida</taxon>
        <taxon>Polypodiidae</taxon>
        <taxon>Polypodiales</taxon>
        <taxon>Pteridineae</taxon>
        <taxon>Pteridaceae</taxon>
        <taxon>Parkerioideae</taxon>
        <taxon>Ceratopteris</taxon>
    </lineage>
</organism>
<evidence type="ECO:0000313" key="8">
    <source>
        <dbReference type="EMBL" id="KAH7316364.1"/>
    </source>
</evidence>
<evidence type="ECO:0000256" key="2">
    <source>
        <dbReference type="ARBA" id="ARBA00007635"/>
    </source>
</evidence>
<evidence type="ECO:0000313" key="9">
    <source>
        <dbReference type="Proteomes" id="UP000825935"/>
    </source>
</evidence>
<dbReference type="AlphaFoldDB" id="A0A8T2SFC5"/>
<dbReference type="InterPro" id="IPR030184">
    <property type="entry name" value="WAT1-related"/>
</dbReference>
<sequence length="467" mass="51312">MAGGDGSTSSSSSWLSLVVLHTALLLASAGMSSYQVITRVALTSGMSLFTFAVYRGATGLCFLIRAAFFLERNKRPPLTWKLLGHFFLLGLTGFGICGPSVFLGRIDIYITKFCFCDSELNTCNNVHYRCCIWVIALTMLINCSFLWMHIDLTYHECVDINTTNTLVITPFLSLILYVRSTSRRQERVHVKRLDGLAKIMGTLLCVIGAATMAFYKGPTLVKGDENDGSDANDSSAIVASILDWAFGLTSVPVAENASELLHGSKSWQIGAFFHMDMSIAFSFWLVIQSPFIKQYPARLSVTAFTSFFGTLQLLVLALCIERNPSKWILTEAREALSVLYAGLVVSGLVFSLQMWCVQKGGAVITALYQPVQTIITAVLTYLFLREDFFLGSLIGGLLIIGRLYLVIWGQAKERKPAASSLPTSIVPCTDGGKAKLARVIFDDNSKENPTLTQRLLPENDSKTDALC</sequence>
<dbReference type="InterPro" id="IPR000620">
    <property type="entry name" value="EamA_dom"/>
</dbReference>
<protein>
    <recommendedName>
        <fullName evidence="7">EamA domain-containing protein</fullName>
    </recommendedName>
</protein>
<feature type="domain" description="EamA" evidence="7">
    <location>
        <begin position="270"/>
        <end position="407"/>
    </location>
</feature>
<feature type="transmembrane region" description="Helical" evidence="6">
    <location>
        <begin position="338"/>
        <end position="356"/>
    </location>
</feature>
<evidence type="ECO:0000256" key="6">
    <source>
        <dbReference type="SAM" id="Phobius"/>
    </source>
</evidence>
<dbReference type="EMBL" id="CM035426">
    <property type="protein sequence ID" value="KAH7316364.1"/>
    <property type="molecule type" value="Genomic_DNA"/>
</dbReference>
<name>A0A8T2SFC5_CERRI</name>
<evidence type="ECO:0000256" key="1">
    <source>
        <dbReference type="ARBA" id="ARBA00004141"/>
    </source>
</evidence>